<evidence type="ECO:0000313" key="3">
    <source>
        <dbReference type="Proteomes" id="UP000327013"/>
    </source>
</evidence>
<evidence type="ECO:0000256" key="1">
    <source>
        <dbReference type="SAM" id="MobiDB-lite"/>
    </source>
</evidence>
<gene>
    <name evidence="2" type="ORF">FH972_018653</name>
</gene>
<reference evidence="2 3" key="1">
    <citation type="submission" date="2019-06" db="EMBL/GenBank/DDBJ databases">
        <title>A chromosomal-level reference genome of Carpinus fangiana (Coryloideae, Betulaceae).</title>
        <authorList>
            <person name="Yang X."/>
            <person name="Wang Z."/>
            <person name="Zhang L."/>
            <person name="Hao G."/>
            <person name="Liu J."/>
            <person name="Yang Y."/>
        </authorList>
    </citation>
    <scope>NUCLEOTIDE SEQUENCE [LARGE SCALE GENOMIC DNA]</scope>
    <source>
        <strain evidence="2">Cfa_2016G</strain>
        <tissue evidence="2">Leaf</tissue>
    </source>
</reference>
<organism evidence="2 3">
    <name type="scientific">Carpinus fangiana</name>
    <dbReference type="NCBI Taxonomy" id="176857"/>
    <lineage>
        <taxon>Eukaryota</taxon>
        <taxon>Viridiplantae</taxon>
        <taxon>Streptophyta</taxon>
        <taxon>Embryophyta</taxon>
        <taxon>Tracheophyta</taxon>
        <taxon>Spermatophyta</taxon>
        <taxon>Magnoliopsida</taxon>
        <taxon>eudicotyledons</taxon>
        <taxon>Gunneridae</taxon>
        <taxon>Pentapetalae</taxon>
        <taxon>rosids</taxon>
        <taxon>fabids</taxon>
        <taxon>Fagales</taxon>
        <taxon>Betulaceae</taxon>
        <taxon>Carpinus</taxon>
    </lineage>
</organism>
<dbReference type="AlphaFoldDB" id="A0A5N6RP50"/>
<accession>A0A5N6RP50</accession>
<dbReference type="EMBL" id="CM017327">
    <property type="protein sequence ID" value="KAE8100793.1"/>
    <property type="molecule type" value="Genomic_DNA"/>
</dbReference>
<feature type="region of interest" description="Disordered" evidence="1">
    <location>
        <begin position="1"/>
        <end position="32"/>
    </location>
</feature>
<keyword evidence="3" id="KW-1185">Reference proteome</keyword>
<protein>
    <submittedName>
        <fullName evidence="2">Uncharacterized protein</fullName>
    </submittedName>
</protein>
<name>A0A5N6RP50_9ROSI</name>
<evidence type="ECO:0000313" key="2">
    <source>
        <dbReference type="EMBL" id="KAE8100793.1"/>
    </source>
</evidence>
<dbReference type="Proteomes" id="UP000327013">
    <property type="component" value="Chromosome 7"/>
</dbReference>
<sequence>MAAPASLWGRSRISGRDIGNPSRPFPGEASDSQGGMVEVFYICMRKQGKGEEDEMRSEIHANANANDY</sequence>
<feature type="region of interest" description="Disordered" evidence="1">
    <location>
        <begin position="49"/>
        <end position="68"/>
    </location>
</feature>
<proteinExistence type="predicted"/>